<dbReference type="RefSeq" id="WP_379871671.1">
    <property type="nucleotide sequence ID" value="NZ_JBHTBH010000006.1"/>
</dbReference>
<proteinExistence type="predicted"/>
<protein>
    <submittedName>
        <fullName evidence="3">Glycerophosphodiester phosphodiesterase</fullName>
    </submittedName>
</protein>
<accession>A0ABW2KGC0</accession>
<dbReference type="PROSITE" id="PS50007">
    <property type="entry name" value="PIPLC_X_DOMAIN"/>
    <property type="match status" value="1"/>
</dbReference>
<organism evidence="3 4">
    <name type="scientific">Marinactinospora rubrisoli</name>
    <dbReference type="NCBI Taxonomy" id="2715399"/>
    <lineage>
        <taxon>Bacteria</taxon>
        <taxon>Bacillati</taxon>
        <taxon>Actinomycetota</taxon>
        <taxon>Actinomycetes</taxon>
        <taxon>Streptosporangiales</taxon>
        <taxon>Nocardiopsidaceae</taxon>
        <taxon>Marinactinospora</taxon>
    </lineage>
</organism>
<keyword evidence="1" id="KW-0732">Signal</keyword>
<dbReference type="InterPro" id="IPR030395">
    <property type="entry name" value="GP_PDE_dom"/>
</dbReference>
<evidence type="ECO:0000256" key="1">
    <source>
        <dbReference type="SAM" id="SignalP"/>
    </source>
</evidence>
<dbReference type="Proteomes" id="UP001596540">
    <property type="component" value="Unassembled WGS sequence"/>
</dbReference>
<gene>
    <name evidence="3" type="ORF">ACFQRF_14880</name>
</gene>
<keyword evidence="4" id="KW-1185">Reference proteome</keyword>
<dbReference type="Pfam" id="PF03009">
    <property type="entry name" value="GDPD"/>
    <property type="match status" value="1"/>
</dbReference>
<feature type="signal peptide" evidence="1">
    <location>
        <begin position="1"/>
        <end position="25"/>
    </location>
</feature>
<feature type="domain" description="GP-PDE" evidence="2">
    <location>
        <begin position="45"/>
        <end position="295"/>
    </location>
</feature>
<feature type="chain" id="PRO_5047461932" evidence="1">
    <location>
        <begin position="26"/>
        <end position="304"/>
    </location>
</feature>
<reference evidence="4" key="1">
    <citation type="journal article" date="2019" name="Int. J. Syst. Evol. Microbiol.">
        <title>The Global Catalogue of Microorganisms (GCM) 10K type strain sequencing project: providing services to taxonomists for standard genome sequencing and annotation.</title>
        <authorList>
            <consortium name="The Broad Institute Genomics Platform"/>
            <consortium name="The Broad Institute Genome Sequencing Center for Infectious Disease"/>
            <person name="Wu L."/>
            <person name="Ma J."/>
        </authorList>
    </citation>
    <scope>NUCLEOTIDE SEQUENCE [LARGE SCALE GENOMIC DNA]</scope>
    <source>
        <strain evidence="4">CGMCC 4.7382</strain>
    </source>
</reference>
<sequence length="304" mass="33017">MLKRLGFVVATLAFTLVAGGGPVTAAPASATDRDAVRSAGAHSAVTAVAHRGASAYAPENTLAAIEEAADRGARTVEVDVQRTKDGHLVLMHDTTLTRTTNVASVYPGRASYRVDDFTLAEIRRLDAGSWFDPEFRGERVPTLQEGLDTLRANRLNLMLELKSPELYPGIEQQVADTFKRNPRWLVPAAPGRDPRLIIQSFNWESARTSHDLLPDVPHGLLGVVPRDEIAGYAEWADQINPSHTRIDASYVEAVHDAGMETFVYTVNEQAAMRAALDKGVDGIISDYPDVLLKVIAEHTARSAA</sequence>
<dbReference type="Gene3D" id="3.20.20.190">
    <property type="entry name" value="Phosphatidylinositol (PI) phosphodiesterase"/>
    <property type="match status" value="1"/>
</dbReference>
<dbReference type="EMBL" id="JBHTBH010000006">
    <property type="protein sequence ID" value="MFC7329026.1"/>
    <property type="molecule type" value="Genomic_DNA"/>
</dbReference>
<dbReference type="InterPro" id="IPR017946">
    <property type="entry name" value="PLC-like_Pdiesterase_TIM-brl"/>
</dbReference>
<dbReference type="PANTHER" id="PTHR46211">
    <property type="entry name" value="GLYCEROPHOSPHORYL DIESTER PHOSPHODIESTERASE"/>
    <property type="match status" value="1"/>
</dbReference>
<evidence type="ECO:0000259" key="2">
    <source>
        <dbReference type="PROSITE" id="PS51704"/>
    </source>
</evidence>
<evidence type="ECO:0000313" key="3">
    <source>
        <dbReference type="EMBL" id="MFC7329026.1"/>
    </source>
</evidence>
<evidence type="ECO:0000313" key="4">
    <source>
        <dbReference type="Proteomes" id="UP001596540"/>
    </source>
</evidence>
<dbReference type="PROSITE" id="PS51704">
    <property type="entry name" value="GP_PDE"/>
    <property type="match status" value="1"/>
</dbReference>
<dbReference type="PANTHER" id="PTHR46211:SF1">
    <property type="entry name" value="GLYCEROPHOSPHODIESTER PHOSPHODIESTERASE, CYTOPLASMIC"/>
    <property type="match status" value="1"/>
</dbReference>
<dbReference type="SUPFAM" id="SSF51695">
    <property type="entry name" value="PLC-like phosphodiesterases"/>
    <property type="match status" value="1"/>
</dbReference>
<comment type="caution">
    <text evidence="3">The sequence shown here is derived from an EMBL/GenBank/DDBJ whole genome shotgun (WGS) entry which is preliminary data.</text>
</comment>
<name>A0ABW2KGC0_9ACTN</name>